<dbReference type="InterPro" id="IPR002821">
    <property type="entry name" value="Hydantoinase_A"/>
</dbReference>
<dbReference type="InterPro" id="IPR008040">
    <property type="entry name" value="Hydant_A_N"/>
</dbReference>
<gene>
    <name evidence="3" type="ORF">ACFPN2_14535</name>
</gene>
<organism evidence="3 4">
    <name type="scientific">Steroidobacter flavus</name>
    <dbReference type="NCBI Taxonomy" id="1842136"/>
    <lineage>
        <taxon>Bacteria</taxon>
        <taxon>Pseudomonadati</taxon>
        <taxon>Pseudomonadota</taxon>
        <taxon>Gammaproteobacteria</taxon>
        <taxon>Steroidobacterales</taxon>
        <taxon>Steroidobacteraceae</taxon>
        <taxon>Steroidobacter</taxon>
    </lineage>
</organism>
<accession>A0ABV8STI8</accession>
<evidence type="ECO:0000259" key="1">
    <source>
        <dbReference type="Pfam" id="PF01968"/>
    </source>
</evidence>
<dbReference type="Pfam" id="PF01968">
    <property type="entry name" value="Hydantoinase_A"/>
    <property type="match status" value="1"/>
</dbReference>
<dbReference type="EMBL" id="JBHSDU010000003">
    <property type="protein sequence ID" value="MFC4310307.1"/>
    <property type="molecule type" value="Genomic_DNA"/>
</dbReference>
<comment type="caution">
    <text evidence="3">The sequence shown here is derived from an EMBL/GenBank/DDBJ whole genome shotgun (WGS) entry which is preliminary data.</text>
</comment>
<dbReference type="RefSeq" id="WP_380600133.1">
    <property type="nucleotide sequence ID" value="NZ_JBHSDU010000003.1"/>
</dbReference>
<dbReference type="Gene3D" id="3.30.420.40">
    <property type="match status" value="1"/>
</dbReference>
<dbReference type="Proteomes" id="UP001595904">
    <property type="component" value="Unassembled WGS sequence"/>
</dbReference>
<proteinExistence type="predicted"/>
<protein>
    <submittedName>
        <fullName evidence="3">Hydantoinase/oxoprolinase N-terminal domain-containing protein</fullName>
    </submittedName>
</protein>
<name>A0ABV8STI8_9GAMM</name>
<dbReference type="InterPro" id="IPR045079">
    <property type="entry name" value="Oxoprolinase-like"/>
</dbReference>
<sequence>MRLGIDVGGTNTDAVLVSGRTVLASAKRPTTGDVSSGIVSATRAVLDAAAVQASEIEGVMIGTTHFVNALVERKGLLGVGVLRLAGAAGEALPPMSGWPEDLKRCIGGVSFQLPGGYEFDGQENTAFNENAVRNAALQLRRKGLQSIAISCVFSPINRSMEQRAAALVKEVAPEISVTVSSALGRIGFLERENATILNASLSRMARHVMASFTTAFSDMGIRAPLYVSQNDGTLISAKYAAQYPVLTLGSGPTNSMRGAAFLTGIQDAIVMDVGGTTTDIGALVNGFPRESSIAVNIGGVRTNFRMPDILSIGLGGGTRINLDAEGRLLAIGPDSVGYRLSEEGYLFGGSTLTASDIAVKAGLARFGNPEKIPSLRQGVTEQILARFRAIFEDGIDRMKTAAADVPVVLVGGGSILVPPELKGASKVIKPEHASVANAVGAAIAQVGAEVDRIVAYDNQNRDEALQQIEREAAERAIAAGADARTVRLVDVEETYLSYLPGNTVQLRAKVVGDLAVSAA</sequence>
<evidence type="ECO:0000259" key="2">
    <source>
        <dbReference type="Pfam" id="PF05378"/>
    </source>
</evidence>
<evidence type="ECO:0000313" key="4">
    <source>
        <dbReference type="Proteomes" id="UP001595904"/>
    </source>
</evidence>
<feature type="domain" description="Hydantoinase/oxoprolinase N-terminal" evidence="2">
    <location>
        <begin position="2"/>
        <end position="171"/>
    </location>
</feature>
<dbReference type="Pfam" id="PF05378">
    <property type="entry name" value="Hydant_A_N"/>
    <property type="match status" value="1"/>
</dbReference>
<keyword evidence="4" id="KW-1185">Reference proteome</keyword>
<dbReference type="PANTHER" id="PTHR11365">
    <property type="entry name" value="5-OXOPROLINASE RELATED"/>
    <property type="match status" value="1"/>
</dbReference>
<dbReference type="InterPro" id="IPR043129">
    <property type="entry name" value="ATPase_NBD"/>
</dbReference>
<dbReference type="SUPFAM" id="SSF53067">
    <property type="entry name" value="Actin-like ATPase domain"/>
    <property type="match status" value="2"/>
</dbReference>
<feature type="domain" description="Hydantoinase A/oxoprolinase" evidence="1">
    <location>
        <begin position="191"/>
        <end position="362"/>
    </location>
</feature>
<dbReference type="PANTHER" id="PTHR11365:SF10">
    <property type="entry name" value="HYDANTOINASE_OXOPROLINASE"/>
    <property type="match status" value="1"/>
</dbReference>
<evidence type="ECO:0000313" key="3">
    <source>
        <dbReference type="EMBL" id="MFC4310307.1"/>
    </source>
</evidence>
<reference evidence="4" key="1">
    <citation type="journal article" date="2019" name="Int. J. Syst. Evol. Microbiol.">
        <title>The Global Catalogue of Microorganisms (GCM) 10K type strain sequencing project: providing services to taxonomists for standard genome sequencing and annotation.</title>
        <authorList>
            <consortium name="The Broad Institute Genomics Platform"/>
            <consortium name="The Broad Institute Genome Sequencing Center for Infectious Disease"/>
            <person name="Wu L."/>
            <person name="Ma J."/>
        </authorList>
    </citation>
    <scope>NUCLEOTIDE SEQUENCE [LARGE SCALE GENOMIC DNA]</scope>
    <source>
        <strain evidence="4">CGMCC 1.10759</strain>
    </source>
</reference>